<keyword evidence="2" id="KW-0472">Membrane</keyword>
<dbReference type="Gene3D" id="3.40.50.880">
    <property type="match status" value="1"/>
</dbReference>
<keyword evidence="2" id="KW-0812">Transmembrane</keyword>
<evidence type="ECO:0000256" key="1">
    <source>
        <dbReference type="SAM" id="MobiDB-lite"/>
    </source>
</evidence>
<feature type="region of interest" description="Disordered" evidence="1">
    <location>
        <begin position="467"/>
        <end position="493"/>
    </location>
</feature>
<evidence type="ECO:0000313" key="4">
    <source>
        <dbReference type="Proteomes" id="UP000319908"/>
    </source>
</evidence>
<dbReference type="Proteomes" id="UP000319908">
    <property type="component" value="Unassembled WGS sequence"/>
</dbReference>
<dbReference type="InterPro" id="IPR029062">
    <property type="entry name" value="Class_I_gatase-like"/>
</dbReference>
<dbReference type="EMBL" id="SJPU01000002">
    <property type="protein sequence ID" value="TWU16280.1"/>
    <property type="molecule type" value="Genomic_DNA"/>
</dbReference>
<proteinExistence type="predicted"/>
<sequence>MKGAALRARECIRPLTSCCFGVMMAVGMSALTSSTAQESGLLTDAGRELMGIDGHYRAGHWTAVRLPPHVGNSVELQTTDGDGVAVVYEQKFIAEPSDNGDEPVFAYCIPGTEAAPLIIRSDSQPPDAVVRDPASVADGLQVMLKTRFPEVGVPAEGPSMISVDMPWVVVLGDPLDIDTIGVNELLGRPASVAVTRLDNADAAPDHELGYSGVDLIVVTGGAVDVLQQLSPAQGEAIGSWVRGGGRLLVTLGASAKSLLPAAPWLSELLPDEIVSSSVVTMDPSGFETFTNSQTRLQEFEAWQFPKVIGAGGATLSRVGEVLIAGRTSRRIGLPLAIRYTAGMGKITLVAADLDAAPFDQWPERLDLVTKLTGELLSEKRSEVGSSFRISGYSDLSGQVRRALDHFPIKRSIGFSIIALIIAALIALVAPLDYLLVRRVLGNPLLGWVTFPVVAILLSVALVMAAAPRSSDPEPPGQSTADDSDSLRPTGGDSLLRTRGIEFLDIDSSTRTSRLFRWSYLYSHPAQVVGVRAEPNSSLAAITASTTYQVLRPFGAPGREMGGIQIDAWNIPIHVPITRLDTHATAPRDQPEQSLTSRIGSLELAPRSSKSLALQMQLRTNIEASPVQRRRGSELLQGELTNPFDVDLLDAMLIYQNWVYLLPTRFPASVTVPDVDRLRQKNFRWQLSRQRALESSSQTEAWDVTETNQLDRLAEMLMFHDVVGGTRYTGLQNEILGHLDWTDLLNEDRCILIARCRAPWTTLSVETDAGTIIPAGETDSWVRVVLPVEEERRQADPNQ</sequence>
<keyword evidence="2" id="KW-1133">Transmembrane helix</keyword>
<evidence type="ECO:0000313" key="3">
    <source>
        <dbReference type="EMBL" id="TWU16280.1"/>
    </source>
</evidence>
<name>A0A5C6BVH4_9BACT</name>
<reference evidence="3 4" key="1">
    <citation type="journal article" date="2020" name="Antonie Van Leeuwenhoek">
        <title>Rhodopirellula heiligendammensis sp. nov., Rhodopirellula pilleata sp. nov., and Rhodopirellula solitaria sp. nov. isolated from natural or artificial marine surfaces in Northern Germany and California, USA, and emended description of the genus Rhodopirellula.</title>
        <authorList>
            <person name="Kallscheuer N."/>
            <person name="Wiegand S."/>
            <person name="Jogler M."/>
            <person name="Boedeker C."/>
            <person name="Peeters S.H."/>
            <person name="Rast P."/>
            <person name="Heuer A."/>
            <person name="Jetten M.S.M."/>
            <person name="Rohde M."/>
            <person name="Jogler C."/>
        </authorList>
    </citation>
    <scope>NUCLEOTIDE SEQUENCE [LARGE SCALE GENOMIC DNA]</scope>
    <source>
        <strain evidence="3 4">Poly21</strain>
    </source>
</reference>
<feature type="transmembrane region" description="Helical" evidence="2">
    <location>
        <begin position="412"/>
        <end position="435"/>
    </location>
</feature>
<evidence type="ECO:0000256" key="2">
    <source>
        <dbReference type="SAM" id="Phobius"/>
    </source>
</evidence>
<keyword evidence="4" id="KW-1185">Reference proteome</keyword>
<organism evidence="3 4">
    <name type="scientific">Allorhodopirellula heiligendammensis</name>
    <dbReference type="NCBI Taxonomy" id="2714739"/>
    <lineage>
        <taxon>Bacteria</taxon>
        <taxon>Pseudomonadati</taxon>
        <taxon>Planctomycetota</taxon>
        <taxon>Planctomycetia</taxon>
        <taxon>Pirellulales</taxon>
        <taxon>Pirellulaceae</taxon>
        <taxon>Allorhodopirellula</taxon>
    </lineage>
</organism>
<feature type="transmembrane region" description="Helical" evidence="2">
    <location>
        <begin position="444"/>
        <end position="466"/>
    </location>
</feature>
<protein>
    <submittedName>
        <fullName evidence="3">Uncharacterized protein</fullName>
    </submittedName>
</protein>
<dbReference type="AlphaFoldDB" id="A0A5C6BVH4"/>
<accession>A0A5C6BVH4</accession>
<gene>
    <name evidence="3" type="ORF">Poly21_34850</name>
</gene>
<comment type="caution">
    <text evidence="3">The sequence shown here is derived from an EMBL/GenBank/DDBJ whole genome shotgun (WGS) entry which is preliminary data.</text>
</comment>